<dbReference type="eggNOG" id="arCOG12964">
    <property type="taxonomic scope" value="Archaea"/>
</dbReference>
<accession>F0T5S4</accession>
<name>F0T5S4_METLA</name>
<reference evidence="2" key="1">
    <citation type="submission" date="2011-02" db="EMBL/GenBank/DDBJ databases">
        <title>Complete sequence of Methanobacterium sp. AL-21.</title>
        <authorList>
            <consortium name="US DOE Joint Genome Institute"/>
            <person name="Lucas S."/>
            <person name="Copeland A."/>
            <person name="Lapidus A."/>
            <person name="Cheng J.-F."/>
            <person name="Goodwin L."/>
            <person name="Pitluck S."/>
            <person name="Chertkov O."/>
            <person name="Detter J.C."/>
            <person name="Han C."/>
            <person name="Tapia R."/>
            <person name="Land M."/>
            <person name="Hauser L."/>
            <person name="Kyrpides N."/>
            <person name="Ivanova N."/>
            <person name="Mikhailova N."/>
            <person name="Pagani I."/>
            <person name="Cadillo-Quiroz H."/>
            <person name="Imachi H."/>
            <person name="Zinder S."/>
            <person name="Liu W."/>
            <person name="Woyke T."/>
        </authorList>
    </citation>
    <scope>NUCLEOTIDE SEQUENCE [LARGE SCALE GENOMIC DNA]</scope>
    <source>
        <strain evidence="2">AL-21</strain>
    </source>
</reference>
<evidence type="ECO:0000313" key="1">
    <source>
        <dbReference type="EMBL" id="ADZ09317.1"/>
    </source>
</evidence>
<dbReference type="HOGENOM" id="CLU_053973_0_0_2"/>
<protein>
    <recommendedName>
        <fullName evidence="3">Tocopherol cyclase</fullName>
    </recommendedName>
</protein>
<keyword evidence="2" id="KW-1185">Reference proteome</keyword>
<organism evidence="1 2">
    <name type="scientific">Methanobacterium lacus (strain AL-21)</name>
    <dbReference type="NCBI Taxonomy" id="877455"/>
    <lineage>
        <taxon>Archaea</taxon>
        <taxon>Methanobacteriati</taxon>
        <taxon>Methanobacteriota</taxon>
        <taxon>Methanomada group</taxon>
        <taxon>Methanobacteria</taxon>
        <taxon>Methanobacteriales</taxon>
        <taxon>Methanobacteriaceae</taxon>
        <taxon>Methanobacterium</taxon>
    </lineage>
</organism>
<dbReference type="PANTHER" id="PTHR35309:SF4">
    <property type="entry name" value="TOCOPHEROL CYCLASE"/>
    <property type="match status" value="1"/>
</dbReference>
<gene>
    <name evidence="1" type="ordered locus">Metbo_1072</name>
</gene>
<dbReference type="EMBL" id="CP002551">
    <property type="protein sequence ID" value="ADZ09317.1"/>
    <property type="molecule type" value="Genomic_DNA"/>
</dbReference>
<dbReference type="SUPFAM" id="SSF159245">
    <property type="entry name" value="AttH-like"/>
    <property type="match status" value="1"/>
</dbReference>
<dbReference type="RefSeq" id="WP_013644668.1">
    <property type="nucleotide sequence ID" value="NC_015216.1"/>
</dbReference>
<dbReference type="GO" id="GO:0009976">
    <property type="term" value="F:tocopherol cyclase activity"/>
    <property type="evidence" value="ECO:0007669"/>
    <property type="project" value="InterPro"/>
</dbReference>
<dbReference type="InterPro" id="IPR025893">
    <property type="entry name" value="Tocopherol_cyclase"/>
</dbReference>
<dbReference type="KEGG" id="mel:Metbo_1072"/>
<evidence type="ECO:0000313" key="2">
    <source>
        <dbReference type="Proteomes" id="UP000007490"/>
    </source>
</evidence>
<proteinExistence type="predicted"/>
<evidence type="ECO:0008006" key="3">
    <source>
        <dbReference type="Google" id="ProtNLM"/>
    </source>
</evidence>
<sequence length="327" mass="37701">MFKIWNPEIFQGQNKKKEYFEGWYFKSVSKDEETAYAIIVGVSITKISENSHAFIMLMDARNQVLHYFSYPMSSFWANKDKFEIKIANNYFSLDHMILNIDDGGKRVKADMEFENIVPWPVTRFSPGAMGFFAFIPFLECYHGVLSFNHTIKGYVTINNDKIDFTDGKGYIEKDWGSSMPSSWIWMQTNHFDKEGISLFVSIAKIPWLGSYFTGYIFGLVYDGKIYKFTTYNRAKIEKLDVTDADIEIKISDKNYCLQINALRAEGVDLPAPKLGEMTSKVNESLRSKIHIKLYKKEKNTNKLLYQGTGKNAGLEFVGNLDELLKGF</sequence>
<dbReference type="Pfam" id="PF14249">
    <property type="entry name" value="Tocopherol_cycl"/>
    <property type="match status" value="1"/>
</dbReference>
<dbReference type="PANTHER" id="PTHR35309">
    <property type="match status" value="1"/>
</dbReference>
<dbReference type="Proteomes" id="UP000007490">
    <property type="component" value="Chromosome"/>
</dbReference>
<dbReference type="OrthoDB" id="68917at2157"/>
<dbReference type="GeneID" id="10277521"/>
<reference evidence="1 2" key="2">
    <citation type="journal article" date="2014" name="Int. J. Syst. Evol. Microbiol.">
        <title>Methanobacterium paludis sp. nov. and a novel strain of Methanobacterium lacus isolated from northern peatlands.</title>
        <authorList>
            <person name="Cadillo-Quiroz H."/>
            <person name="Brauer S.L."/>
            <person name="Goodson N."/>
            <person name="Yavitt J.B."/>
            <person name="Zinder S.H."/>
        </authorList>
    </citation>
    <scope>NUCLEOTIDE SEQUENCE [LARGE SCALE GENOMIC DNA]</scope>
    <source>
        <strain evidence="1 2">AL-21</strain>
    </source>
</reference>
<dbReference type="AlphaFoldDB" id="F0T5S4"/>